<keyword evidence="6" id="KW-1185">Reference proteome</keyword>
<keyword evidence="4" id="KW-0560">Oxidoreductase</keyword>
<dbReference type="InterPro" id="IPR001128">
    <property type="entry name" value="Cyt_P450"/>
</dbReference>
<keyword evidence="2 4" id="KW-0503">Monooxygenase</keyword>
<reference evidence="5" key="1">
    <citation type="submission" date="2023-10" db="EMBL/GenBank/DDBJ databases">
        <title>Genome assembly of Pristionchus species.</title>
        <authorList>
            <person name="Yoshida K."/>
            <person name="Sommer R.J."/>
        </authorList>
    </citation>
    <scope>NUCLEOTIDE SEQUENCE</scope>
    <source>
        <strain evidence="5">RS0144</strain>
    </source>
</reference>
<accession>A0AAV5TA77</accession>
<keyword evidence="3 4" id="KW-0479">Metal-binding</keyword>
<sequence>MEAQVNRSIDELLDQLAATNDGMTPFNITLPIQLCVGNIINETLFGYHFKYTDTDQFEFVINSVSKHLQNLKDNVWVLIVQAWPWTRHLPIIGRKGHAEPIRDISKFQDFIAEGVNRIVQTYDTDQEPTNFVQSYLAEMKKNPQLDLINLNQVAIDFWMAGMETTSTTLRWAVLLLMKHANVQEKVRSELWSVVGRDRRLEMADKPSLPYFNATIAEIMRAANTIPFLAFHRCGFIASTEDSIVGGKLIPADTLTLPQTYSVLRDERFFDRPEAFLPERFLEIDGTTPHKKNLERLLAFGMGKRICVGEGLARMEIFLVLGTLLLRYRLEPTDPIDMKPIFSVVLAPRPFKCRVAPL</sequence>
<dbReference type="GO" id="GO:0016705">
    <property type="term" value="F:oxidoreductase activity, acting on paired donors, with incorporation or reduction of molecular oxygen"/>
    <property type="evidence" value="ECO:0007669"/>
    <property type="project" value="InterPro"/>
</dbReference>
<dbReference type="GO" id="GO:0004497">
    <property type="term" value="F:monooxygenase activity"/>
    <property type="evidence" value="ECO:0007669"/>
    <property type="project" value="UniProtKB-KW"/>
</dbReference>
<dbReference type="InterPro" id="IPR017972">
    <property type="entry name" value="Cyt_P450_CS"/>
</dbReference>
<dbReference type="AlphaFoldDB" id="A0AAV5TA77"/>
<evidence type="ECO:0008006" key="7">
    <source>
        <dbReference type="Google" id="ProtNLM"/>
    </source>
</evidence>
<dbReference type="PRINTS" id="PR00463">
    <property type="entry name" value="EP450I"/>
</dbReference>
<evidence type="ECO:0000313" key="5">
    <source>
        <dbReference type="EMBL" id="GMS92471.1"/>
    </source>
</evidence>
<gene>
    <name evidence="5" type="ORF">PENTCL1PPCAC_14645</name>
</gene>
<dbReference type="PRINTS" id="PR00385">
    <property type="entry name" value="P450"/>
</dbReference>
<dbReference type="InterPro" id="IPR002401">
    <property type="entry name" value="Cyt_P450_E_grp-I"/>
</dbReference>
<comment type="similarity">
    <text evidence="1 4">Belongs to the cytochrome P450 family.</text>
</comment>
<feature type="binding site" description="axial binding residue" evidence="3">
    <location>
        <position position="306"/>
    </location>
    <ligand>
        <name>heme</name>
        <dbReference type="ChEBI" id="CHEBI:30413"/>
    </ligand>
    <ligandPart>
        <name>Fe</name>
        <dbReference type="ChEBI" id="CHEBI:18248"/>
    </ligandPart>
</feature>
<name>A0AAV5TA77_9BILA</name>
<dbReference type="SUPFAM" id="SSF48264">
    <property type="entry name" value="Cytochrome P450"/>
    <property type="match status" value="1"/>
</dbReference>
<evidence type="ECO:0000256" key="2">
    <source>
        <dbReference type="ARBA" id="ARBA00023033"/>
    </source>
</evidence>
<evidence type="ECO:0000313" key="6">
    <source>
        <dbReference type="Proteomes" id="UP001432027"/>
    </source>
</evidence>
<dbReference type="Pfam" id="PF00067">
    <property type="entry name" value="p450"/>
    <property type="match status" value="1"/>
</dbReference>
<keyword evidence="3 4" id="KW-0349">Heme</keyword>
<dbReference type="GO" id="GO:0020037">
    <property type="term" value="F:heme binding"/>
    <property type="evidence" value="ECO:0007669"/>
    <property type="project" value="InterPro"/>
</dbReference>
<dbReference type="PANTHER" id="PTHR24284">
    <property type="entry name" value="CYTOCHROME P450 FAMILY"/>
    <property type="match status" value="1"/>
</dbReference>
<dbReference type="GO" id="GO:0005506">
    <property type="term" value="F:iron ion binding"/>
    <property type="evidence" value="ECO:0007669"/>
    <property type="project" value="InterPro"/>
</dbReference>
<dbReference type="PANTHER" id="PTHR24284:SF1">
    <property type="entry name" value="CYTOCHROME P450 FAMILY"/>
    <property type="match status" value="1"/>
</dbReference>
<dbReference type="Gene3D" id="1.10.630.10">
    <property type="entry name" value="Cytochrome P450"/>
    <property type="match status" value="1"/>
</dbReference>
<comment type="caution">
    <text evidence="5">The sequence shown here is derived from an EMBL/GenBank/DDBJ whole genome shotgun (WGS) entry which is preliminary data.</text>
</comment>
<dbReference type="InterPro" id="IPR036396">
    <property type="entry name" value="Cyt_P450_sf"/>
</dbReference>
<dbReference type="PROSITE" id="PS00086">
    <property type="entry name" value="CYTOCHROME_P450"/>
    <property type="match status" value="1"/>
</dbReference>
<organism evidence="5 6">
    <name type="scientific">Pristionchus entomophagus</name>
    <dbReference type="NCBI Taxonomy" id="358040"/>
    <lineage>
        <taxon>Eukaryota</taxon>
        <taxon>Metazoa</taxon>
        <taxon>Ecdysozoa</taxon>
        <taxon>Nematoda</taxon>
        <taxon>Chromadorea</taxon>
        <taxon>Rhabditida</taxon>
        <taxon>Rhabditina</taxon>
        <taxon>Diplogasteromorpha</taxon>
        <taxon>Diplogasteroidea</taxon>
        <taxon>Neodiplogasteridae</taxon>
        <taxon>Pristionchus</taxon>
    </lineage>
</organism>
<dbReference type="EMBL" id="BTSX01000004">
    <property type="protein sequence ID" value="GMS92471.1"/>
    <property type="molecule type" value="Genomic_DNA"/>
</dbReference>
<keyword evidence="3 4" id="KW-0408">Iron</keyword>
<protein>
    <recommendedName>
        <fullName evidence="7">Cytochrome P450</fullName>
    </recommendedName>
</protein>
<proteinExistence type="inferred from homology"/>
<evidence type="ECO:0000256" key="4">
    <source>
        <dbReference type="RuleBase" id="RU000461"/>
    </source>
</evidence>
<dbReference type="Proteomes" id="UP001432027">
    <property type="component" value="Unassembled WGS sequence"/>
</dbReference>
<comment type="cofactor">
    <cofactor evidence="3">
        <name>heme</name>
        <dbReference type="ChEBI" id="CHEBI:30413"/>
    </cofactor>
</comment>
<evidence type="ECO:0000256" key="3">
    <source>
        <dbReference type="PIRSR" id="PIRSR602401-1"/>
    </source>
</evidence>
<evidence type="ECO:0000256" key="1">
    <source>
        <dbReference type="ARBA" id="ARBA00010617"/>
    </source>
</evidence>